<dbReference type="PANTHER" id="PTHR38690:SF1">
    <property type="entry name" value="PROTEASE"/>
    <property type="match status" value="1"/>
</dbReference>
<evidence type="ECO:0000256" key="1">
    <source>
        <dbReference type="SAM" id="Phobius"/>
    </source>
</evidence>
<dbReference type="InterPro" id="IPR025263">
    <property type="entry name" value="YhdP_central"/>
</dbReference>
<organism evidence="3 4">
    <name type="scientific">Georgfuchsia toluolica</name>
    <dbReference type="NCBI Taxonomy" id="424218"/>
    <lineage>
        <taxon>Bacteria</taxon>
        <taxon>Pseudomonadati</taxon>
        <taxon>Pseudomonadota</taxon>
        <taxon>Betaproteobacteria</taxon>
        <taxon>Nitrosomonadales</taxon>
        <taxon>Sterolibacteriaceae</taxon>
        <taxon>Georgfuchsia</taxon>
    </lineage>
</organism>
<dbReference type="Pfam" id="PF13116">
    <property type="entry name" value="YhdP"/>
    <property type="match status" value="1"/>
</dbReference>
<keyword evidence="1" id="KW-0812">Transmembrane</keyword>
<accession>A0A916J4S3</accession>
<gene>
    <name evidence="3" type="ORF">GTOL_11866</name>
</gene>
<dbReference type="InterPro" id="IPR011836">
    <property type="entry name" value="YhdP"/>
</dbReference>
<protein>
    <submittedName>
        <fullName evidence="3">Exported protein</fullName>
    </submittedName>
</protein>
<sequence length="1290" mass="140586">MLSYLVRTRAVIRFLRILVWPLGALLLVFSVLLLLLRFVLLPQVDNYRAEIGHELSQAIHLPVTIGHIEGRMQGIRPRLQLHDLAIKDEAGRPALSFDNVVGVVSWISLLKLSPHFYRLEVNAPVLAVRRDAGGHLFIAGLPVKLDRSGPDISAWVLDQHSVVIRDASVTWSDEMRQAPPLTLDQLNLRVEKMVLGRHRFGMTASPPAGLASRLDVRGIFRGDSLADIKHWEGEIYSQVDYADLAGWHAWVDYPVELTRGRGTMRVWLDFANLRPTAVTADLSLADVQIRLAPELALLSLHHLNGRIAARKQGQAVGFSTRQLELATNDGIVVAPTDLQVERDELGGNFTVNKIDFQALSSLAAHLPLPEDFRRQLAGYAPRGSLDQFRLRWRGQQWPPARYSINGAFNKLAIASVGNQPGVSGISGTIDGNETAGMLLLTGHQASLSLPAVFHQPLPLDMLDAQVRWNRNDKHIELKLGQVRFRNADTEGVASGTYEIHDKGMGRIDLDARITRADGAAIWRYMPLQAGPDVGPYLQAGLTQGKVTEATLKLKGNLDKFPFADHSGIFRVHGVFHDAVLRYAEGWPRIDGIAGTLDFDGPAMTIAANDARILGVHAAPVKATIPDLSSTDEQLLVEGRAAGATASFLKFIEASPVGARIDHFTEDMTAVGGGGLDLKLVLPLRNMQKSKVNGSYRFDANRLQLDPDLSPLEDVRGQIEFSAERLGAKGVTATMYGLPLKLNLKTQDDGSVLAEVGGEASAAQLRKQFSHAALKSLAGSTRWSGTVKARKKSAEVRIASDLIGMSSSLPEPFNKSATEAMPLLFERKLADPRLLGKRPRDGTIRNSVELSLGSGLRAQLIYRQEAQSVFERGLVSIGDVAARMPERGLAVAIFQPRINADLWRLLFSDGGDKPVPAKAARATPANDDELKPNRIDLRSTELQALGRVFHDVRISATRPGNSWAADINSRELAAKLEWVDGDNARLSGRITRFAWPEAATANAVADDALKALPNLDLTLDHLALNGHDYGELHLAAENKGGDWNANFTLRNDDGALEGQGRWRLTAAPAAVASETQADFKLHARSIERLMNRIGYPNMVKRGNADLNGHLTWRGAPHDIDFASLNGQLSLDAHDGQFNKLEPGVGRLLGILSLQSIPRRITLDFHDVFSEGFAFDTVKGQVKVSNGVLSTQDMEIRGPAAKVQMAGSADLIKETQDLKVRVQPTVSESAAVGVLLVHPAAGATAWVFNKLFGNPFDKAFAYDFTVTGSWSEPNVDKIGAQPGAAVNKDTGK</sequence>
<dbReference type="Proteomes" id="UP000742786">
    <property type="component" value="Unassembled WGS sequence"/>
</dbReference>
<proteinExistence type="predicted"/>
<reference evidence="3" key="1">
    <citation type="submission" date="2021-04" db="EMBL/GenBank/DDBJ databases">
        <authorList>
            <person name="Hornung B."/>
        </authorList>
    </citation>
    <scope>NUCLEOTIDE SEQUENCE</scope>
    <source>
        <strain evidence="3">G5G6</strain>
    </source>
</reference>
<keyword evidence="4" id="KW-1185">Reference proteome</keyword>
<comment type="caution">
    <text evidence="3">The sequence shown here is derived from an EMBL/GenBank/DDBJ whole genome shotgun (WGS) entry which is preliminary data.</text>
</comment>
<name>A0A916J4S3_9PROT</name>
<evidence type="ECO:0000313" key="3">
    <source>
        <dbReference type="EMBL" id="CAG4883983.1"/>
    </source>
</evidence>
<dbReference type="EMBL" id="CAJQUM010000001">
    <property type="protein sequence ID" value="CAG4883983.1"/>
    <property type="molecule type" value="Genomic_DNA"/>
</dbReference>
<keyword evidence="1" id="KW-0472">Membrane</keyword>
<dbReference type="RefSeq" id="WP_220635877.1">
    <property type="nucleotide sequence ID" value="NZ_CAJQUM010000001.1"/>
</dbReference>
<evidence type="ECO:0000313" key="4">
    <source>
        <dbReference type="Proteomes" id="UP000742786"/>
    </source>
</evidence>
<dbReference type="PANTHER" id="PTHR38690">
    <property type="entry name" value="PROTEASE-RELATED"/>
    <property type="match status" value="1"/>
</dbReference>
<dbReference type="NCBIfam" id="TIGR02099">
    <property type="entry name" value="YhdP family protein"/>
    <property type="match status" value="1"/>
</dbReference>
<feature type="domain" description="YhdP central" evidence="2">
    <location>
        <begin position="10"/>
        <end position="1273"/>
    </location>
</feature>
<keyword evidence="1" id="KW-1133">Transmembrane helix</keyword>
<evidence type="ECO:0000259" key="2">
    <source>
        <dbReference type="Pfam" id="PF13116"/>
    </source>
</evidence>
<feature type="transmembrane region" description="Helical" evidence="1">
    <location>
        <begin position="17"/>
        <end position="40"/>
    </location>
</feature>